<evidence type="ECO:0000313" key="1">
    <source>
        <dbReference type="EMBL" id="TBO40401.1"/>
    </source>
</evidence>
<dbReference type="Gene3D" id="3.10.450.620">
    <property type="entry name" value="JHP933, nucleotidyltransferase-like core domain"/>
    <property type="match status" value="1"/>
</dbReference>
<proteinExistence type="predicted"/>
<dbReference type="InterPro" id="IPR014942">
    <property type="entry name" value="AbiEii"/>
</dbReference>
<dbReference type="OrthoDB" id="9780929at2"/>
<dbReference type="Pfam" id="PF08843">
    <property type="entry name" value="AbiEii"/>
    <property type="match status" value="1"/>
</dbReference>
<sequence length="323" mass="37179">MSSKFLHQRKDFKSLISTLSAETSILDALIEKDYWIMHVLYGMKNLGLGFELKGGTSLSKGFKIIDRFSEDIDLHIIPPRAFFDQTGIQVNENPKSTGKNTVENRMKFFDWLSDNIVIDGIQPERDIEFDDEKGRNGGIRLKYNGYFGSVPGIKDGILLEVGFAKVTPNQNVDISSWMYDRALEAGLDVLDNRALNIACYHPGYTLVEKLQTIVTKFRGEQTVGRGGPKVNFMRQYYDVYKLLQRDDIQQFISTREYQDHKSHWFPEVDLDTPLVEKQAFLLTDEKIREDFRNRYSGTSGLYYLGQPDFDEILTLIQANLLKL</sequence>
<reference evidence="1 2" key="1">
    <citation type="submission" date="2019-02" db="EMBL/GenBank/DDBJ databases">
        <title>Pedobacter kyonggii whole genome sequence analysis.</title>
        <authorList>
            <person name="Dahal R.H."/>
        </authorList>
    </citation>
    <scope>NUCLEOTIDE SEQUENCE [LARGE SCALE GENOMIC DNA]</scope>
    <source>
        <strain evidence="1 2">K-4-11-1</strain>
    </source>
</reference>
<dbReference type="RefSeq" id="WP_131031663.1">
    <property type="nucleotide sequence ID" value="NZ_SIXF01000024.1"/>
</dbReference>
<gene>
    <name evidence="1" type="ORF">EYS08_19380</name>
</gene>
<evidence type="ECO:0000313" key="2">
    <source>
        <dbReference type="Proteomes" id="UP000291819"/>
    </source>
</evidence>
<keyword evidence="2" id="KW-1185">Reference proteome</keyword>
<accession>A0A4Q9H9G3</accession>
<organism evidence="1 2">
    <name type="scientific">Pedobacter kyonggii</name>
    <dbReference type="NCBI Taxonomy" id="1926871"/>
    <lineage>
        <taxon>Bacteria</taxon>
        <taxon>Pseudomonadati</taxon>
        <taxon>Bacteroidota</taxon>
        <taxon>Sphingobacteriia</taxon>
        <taxon>Sphingobacteriales</taxon>
        <taxon>Sphingobacteriaceae</taxon>
        <taxon>Pedobacter</taxon>
    </lineage>
</organism>
<dbReference type="GO" id="GO:0016740">
    <property type="term" value="F:transferase activity"/>
    <property type="evidence" value="ECO:0007669"/>
    <property type="project" value="UniProtKB-KW"/>
</dbReference>
<dbReference type="EMBL" id="SIXF01000024">
    <property type="protein sequence ID" value="TBO40401.1"/>
    <property type="molecule type" value="Genomic_DNA"/>
</dbReference>
<name>A0A4Q9H9G3_9SPHI</name>
<dbReference type="Proteomes" id="UP000291819">
    <property type="component" value="Unassembled WGS sequence"/>
</dbReference>
<dbReference type="AlphaFoldDB" id="A0A4Q9H9G3"/>
<keyword evidence="1" id="KW-0808">Transferase</keyword>
<comment type="caution">
    <text evidence="1">The sequence shown here is derived from an EMBL/GenBank/DDBJ whole genome shotgun (WGS) entry which is preliminary data.</text>
</comment>
<protein>
    <submittedName>
        <fullName evidence="1">Nucleotidyl transferase AbiEii/AbiGii toxin family protein</fullName>
    </submittedName>
</protein>